<reference evidence="8" key="1">
    <citation type="submission" date="2021-05" db="EMBL/GenBank/DDBJ databases">
        <title>Novel Bacillus species.</title>
        <authorList>
            <person name="Liu G."/>
        </authorList>
    </citation>
    <scope>NUCLEOTIDE SEQUENCE</scope>
    <source>
        <strain evidence="8 10">FJAT-50051</strain>
    </source>
</reference>
<comment type="similarity">
    <text evidence="2">Belongs to the UPF0410 family.</text>
</comment>
<feature type="transmembrane region" description="Helical" evidence="7">
    <location>
        <begin position="57"/>
        <end position="77"/>
    </location>
</feature>
<dbReference type="AlphaFoldDB" id="A0A942YE38"/>
<dbReference type="EMBL" id="JAGYPE020000036">
    <property type="protein sequence ID" value="MCH6267445.1"/>
    <property type="molecule type" value="Genomic_DNA"/>
</dbReference>
<dbReference type="EMBL" id="JAGYPE010000010">
    <property type="protein sequence ID" value="MBS4188211.1"/>
    <property type="molecule type" value="Genomic_DNA"/>
</dbReference>
<sequence length="84" mass="8701">MGFIWSLIIGGVIGWLAGLILGRDVPGGIIGNIIAGFIGAWLGSFLLGSWGPVIGGFYVFPALIGAAALVFILSLILRNAKHSH</sequence>
<gene>
    <name evidence="9" type="ORF">KHB02_018140</name>
    <name evidence="8" type="ORF">KHB02_43310</name>
</gene>
<protein>
    <submittedName>
        <fullName evidence="8">GlsB/YeaQ/YmgE family stress response membrane protein</fullName>
    </submittedName>
</protein>
<comment type="caution">
    <text evidence="8">The sequence shown here is derived from an EMBL/GenBank/DDBJ whole genome shotgun (WGS) entry which is preliminary data.</text>
</comment>
<evidence type="ECO:0000256" key="3">
    <source>
        <dbReference type="ARBA" id="ARBA00022475"/>
    </source>
</evidence>
<keyword evidence="6 7" id="KW-0472">Membrane</keyword>
<feature type="transmembrane region" description="Helical" evidence="7">
    <location>
        <begin position="29"/>
        <end position="51"/>
    </location>
</feature>
<keyword evidence="5 7" id="KW-1133">Transmembrane helix</keyword>
<dbReference type="InterPro" id="IPR007341">
    <property type="entry name" value="Transgly_assoc"/>
</dbReference>
<keyword evidence="3" id="KW-1003">Cell membrane</keyword>
<dbReference type="GO" id="GO:0005886">
    <property type="term" value="C:plasma membrane"/>
    <property type="evidence" value="ECO:0007669"/>
    <property type="project" value="UniProtKB-SubCell"/>
</dbReference>
<accession>A0A942YE38</accession>
<proteinExistence type="inferred from homology"/>
<evidence type="ECO:0000313" key="8">
    <source>
        <dbReference type="EMBL" id="MBS4188211.1"/>
    </source>
</evidence>
<evidence type="ECO:0000256" key="4">
    <source>
        <dbReference type="ARBA" id="ARBA00022692"/>
    </source>
</evidence>
<keyword evidence="4 7" id="KW-0812">Transmembrane</keyword>
<dbReference type="Pfam" id="PF04226">
    <property type="entry name" value="Transgly_assoc"/>
    <property type="match status" value="1"/>
</dbReference>
<evidence type="ECO:0000256" key="7">
    <source>
        <dbReference type="SAM" id="Phobius"/>
    </source>
</evidence>
<name>A0A942YE38_9BACI</name>
<evidence type="ECO:0000256" key="2">
    <source>
        <dbReference type="ARBA" id="ARBA00011006"/>
    </source>
</evidence>
<evidence type="ECO:0000256" key="1">
    <source>
        <dbReference type="ARBA" id="ARBA00004651"/>
    </source>
</evidence>
<organism evidence="8">
    <name type="scientific">Neobacillus citreus</name>
    <dbReference type="NCBI Taxonomy" id="2833578"/>
    <lineage>
        <taxon>Bacteria</taxon>
        <taxon>Bacillati</taxon>
        <taxon>Bacillota</taxon>
        <taxon>Bacilli</taxon>
        <taxon>Bacillales</taxon>
        <taxon>Bacillaceae</taxon>
        <taxon>Neobacillus</taxon>
    </lineage>
</organism>
<dbReference type="PANTHER" id="PTHR33884">
    <property type="entry name" value="UPF0410 PROTEIN YMGE"/>
    <property type="match status" value="1"/>
</dbReference>
<evidence type="ECO:0000313" key="9">
    <source>
        <dbReference type="EMBL" id="MCH6267445.1"/>
    </source>
</evidence>
<evidence type="ECO:0000256" key="6">
    <source>
        <dbReference type="ARBA" id="ARBA00023136"/>
    </source>
</evidence>
<feature type="transmembrane region" description="Helical" evidence="7">
    <location>
        <begin position="6"/>
        <end position="22"/>
    </location>
</feature>
<keyword evidence="10" id="KW-1185">Reference proteome</keyword>
<comment type="subcellular location">
    <subcellularLocation>
        <location evidence="1">Cell membrane</location>
        <topology evidence="1">Multi-pass membrane protein</topology>
    </subcellularLocation>
</comment>
<evidence type="ECO:0000256" key="5">
    <source>
        <dbReference type="ARBA" id="ARBA00022989"/>
    </source>
</evidence>
<dbReference type="Proteomes" id="UP000677265">
    <property type="component" value="Unassembled WGS sequence"/>
</dbReference>
<dbReference type="RefSeq" id="WP_213148002.1">
    <property type="nucleotide sequence ID" value="NZ_JAGYPE020000036.1"/>
</dbReference>
<dbReference type="PANTHER" id="PTHR33884:SF3">
    <property type="entry name" value="UPF0410 PROTEIN YMGE"/>
    <property type="match status" value="1"/>
</dbReference>
<evidence type="ECO:0000313" key="10">
    <source>
        <dbReference type="Proteomes" id="UP000677265"/>
    </source>
</evidence>